<evidence type="ECO:0000313" key="2">
    <source>
        <dbReference type="EMBL" id="KAF8681656.1"/>
    </source>
</evidence>
<reference evidence="2" key="1">
    <citation type="submission" date="2020-09" db="EMBL/GenBank/DDBJ databases">
        <title>Comparative genome analyses of four rice-infecting Rhizoctonia solani isolates reveal extensive enrichment of homogalacturonan modification genes.</title>
        <authorList>
            <person name="Lee D.-Y."/>
            <person name="Jeon J."/>
            <person name="Kim K.-T."/>
            <person name="Cheong K."/>
            <person name="Song H."/>
            <person name="Choi G."/>
            <person name="Ko J."/>
            <person name="Opiyo S.O."/>
            <person name="Zuo S."/>
            <person name="Madhav S."/>
            <person name="Lee Y.-H."/>
            <person name="Wang G.-L."/>
        </authorList>
    </citation>
    <scope>NUCLEOTIDE SEQUENCE</scope>
    <source>
        <strain evidence="2">AG1-IA YN-7</strain>
    </source>
</reference>
<proteinExistence type="predicted"/>
<accession>A0A8H7HBU7</accession>
<protein>
    <submittedName>
        <fullName evidence="2">Uncharacterized protein</fullName>
    </submittedName>
</protein>
<evidence type="ECO:0000256" key="1">
    <source>
        <dbReference type="SAM" id="SignalP"/>
    </source>
</evidence>
<name>A0A8H7HBU7_9AGAM</name>
<comment type="caution">
    <text evidence="2">The sequence shown here is derived from an EMBL/GenBank/DDBJ whole genome shotgun (WGS) entry which is preliminary data.</text>
</comment>
<dbReference type="EMBL" id="JACYCC010000036">
    <property type="protein sequence ID" value="KAF8681656.1"/>
    <property type="molecule type" value="Genomic_DNA"/>
</dbReference>
<gene>
    <name evidence="2" type="ORF">RHS04_03588</name>
</gene>
<organism evidence="2 3">
    <name type="scientific">Rhizoctonia solani</name>
    <dbReference type="NCBI Taxonomy" id="456999"/>
    <lineage>
        <taxon>Eukaryota</taxon>
        <taxon>Fungi</taxon>
        <taxon>Dikarya</taxon>
        <taxon>Basidiomycota</taxon>
        <taxon>Agaricomycotina</taxon>
        <taxon>Agaricomycetes</taxon>
        <taxon>Cantharellales</taxon>
        <taxon>Ceratobasidiaceae</taxon>
        <taxon>Rhizoctonia</taxon>
    </lineage>
</organism>
<keyword evidence="1" id="KW-0732">Signal</keyword>
<dbReference type="Proteomes" id="UP000650582">
    <property type="component" value="Unassembled WGS sequence"/>
</dbReference>
<feature type="chain" id="PRO_5034477638" evidence="1">
    <location>
        <begin position="19"/>
        <end position="237"/>
    </location>
</feature>
<evidence type="ECO:0000313" key="3">
    <source>
        <dbReference type="Proteomes" id="UP000650582"/>
    </source>
</evidence>
<feature type="signal peptide" evidence="1">
    <location>
        <begin position="1"/>
        <end position="18"/>
    </location>
</feature>
<sequence length="237" mass="24510">MLFGRLAIAAISAGAAFAAPLSGFDPKVGDVAAPADIPAGVPGVPAVPASPASIPANVPAGVPVRRLRRGLPDFSPAAITDSIPAVVPAGLSDSIPASVPSVPGALRRGLEFHELETMKDDAQSLMAEIEKFNLASATDAIKPVQLADGIAKLKSSIESVTTSISTITKDSLSKLDLDRCLQPLVKLGGELQNLKSMAMLTDEITGLRHIVASLAHSVKPYSDDDKTLNYLLGSFLI</sequence>
<dbReference type="AlphaFoldDB" id="A0A8H7HBU7"/>